<evidence type="ECO:0000313" key="3">
    <source>
        <dbReference type="Proteomes" id="UP000182631"/>
    </source>
</evidence>
<evidence type="ECO:0000259" key="1">
    <source>
        <dbReference type="Pfam" id="PF13808"/>
    </source>
</evidence>
<feature type="domain" description="H repeat-associated protein N-terminal" evidence="1">
    <location>
        <begin position="16"/>
        <end position="100"/>
    </location>
</feature>
<dbReference type="Proteomes" id="UP000182631">
    <property type="component" value="Unassembled WGS sequence"/>
</dbReference>
<evidence type="ECO:0000313" key="2">
    <source>
        <dbReference type="EMBL" id="CZB23369.1"/>
    </source>
</evidence>
<dbReference type="InterPro" id="IPR032806">
    <property type="entry name" value="YbfD_N"/>
</dbReference>
<reference evidence="3" key="1">
    <citation type="submission" date="2016-02" db="EMBL/GenBank/DDBJ databases">
        <authorList>
            <person name="liu f."/>
        </authorList>
    </citation>
    <scope>NUCLEOTIDE SEQUENCE [LARGE SCALE GENOMIC DNA]</scope>
</reference>
<keyword evidence="3" id="KW-1185">Reference proteome</keyword>
<name>A0A170TGL2_9SYNE</name>
<dbReference type="OrthoDB" id="8001376at2"/>
<dbReference type="Pfam" id="PF13808">
    <property type="entry name" value="DDE_Tnp_1_assoc"/>
    <property type="match status" value="1"/>
</dbReference>
<organism evidence="2 3">
    <name type="scientific">Candidatus Synechococcus spongiarum</name>
    <dbReference type="NCBI Taxonomy" id="431041"/>
    <lineage>
        <taxon>Bacteria</taxon>
        <taxon>Bacillati</taxon>
        <taxon>Cyanobacteriota</taxon>
        <taxon>Cyanophyceae</taxon>
        <taxon>Synechococcales</taxon>
        <taxon>Synechococcaceae</taxon>
        <taxon>Synechococcus</taxon>
    </lineage>
</organism>
<proteinExistence type="predicted"/>
<accession>A0A170TGL2</accession>
<gene>
    <name evidence="2" type="ORF">FLM9_1604</name>
</gene>
<dbReference type="AlphaFoldDB" id="A0A170TGL2"/>
<dbReference type="InterPro" id="IPR051698">
    <property type="entry name" value="Transposase_11-like"/>
</dbReference>
<dbReference type="PANTHER" id="PTHR30298">
    <property type="entry name" value="H REPEAT-ASSOCIATED PREDICTED TRANSPOSASE"/>
    <property type="match status" value="1"/>
</dbReference>
<dbReference type="PANTHER" id="PTHR30298:SF0">
    <property type="entry name" value="PROTEIN YBFL-RELATED"/>
    <property type="match status" value="1"/>
</dbReference>
<sequence>MDQGASLGEEFQLLREYLARLSDQRHRRGLVHPLEGVLSLTVLGLMCGCPSLSAIYRFGDIHPQLLSRLGLRRSPSVQTLSRLLGMVSVGEVRRVLLEFVLALEQRRGHEITTAALDGKTLRGVREDGTQLKALCVFSREGLAALDQVAMGNHFEEPQAAQEWIEAVASHCPGLEMLTGDALYADTNLAQAIVDQGKDYTFKLKKTNPDSTTT</sequence>
<dbReference type="EMBL" id="FITM01000172">
    <property type="protein sequence ID" value="CZB23369.1"/>
    <property type="molecule type" value="Genomic_DNA"/>
</dbReference>
<protein>
    <recommendedName>
        <fullName evidence="1">H repeat-associated protein N-terminal domain-containing protein</fullName>
    </recommendedName>
</protein>